<keyword evidence="3" id="KW-1185">Reference proteome</keyword>
<dbReference type="InterPro" id="IPR032811">
    <property type="entry name" value="Put_conjugal_transfer"/>
</dbReference>
<name>A0ABQ6H4L5_9GAMM</name>
<dbReference type="Proteomes" id="UP001157133">
    <property type="component" value="Unassembled WGS sequence"/>
</dbReference>
<evidence type="ECO:0008006" key="4">
    <source>
        <dbReference type="Google" id="ProtNLM"/>
    </source>
</evidence>
<evidence type="ECO:0000256" key="1">
    <source>
        <dbReference type="SAM" id="SignalP"/>
    </source>
</evidence>
<sequence>MQKINVYRLAYLSIALLFSSSTFSQIQPKHAKLNFSQQALSSDANPANTALVIDSNHSTLMAGGMVNLSASIEYGDLDDLFDAYNKLSGNFEPTEPPPGAPTNPIERPDLVDWDKVFETYPDLEERVELVKDKVISLASLLALIAVEGYAKTEIGVEAPFVINTDYHGGTLLLGLSYTGFSKAVGILENVEFDAEQAVSELQRIPDFTEDDGVQELNLSAGLTMYYNPANKGITLRVTNDSLLLVKSARITKVNLSYSKKWFSNDYGTMYWGAKPTFYNVGMTNLDVRVGDLEDAESLFKDIRNGDYSYENGFDIDLGLSFASQHYFVAAHLKNTIESHYDYPTIDRRRYSSTYVLNELDKNEIFTLERQLTLQGAVFTSDKKWSLRAEFDANPVSDPMLDKYQWVNVTAGYAADNWWLPSARFGFSQNLVGSELRYLNAGITFMKFFNLDIASTLDTVTIDDDKYMRGLNVSLGVQFSY</sequence>
<organism evidence="2 3">
    <name type="scientific">Thalassotalea eurytherma</name>
    <dbReference type="NCBI Taxonomy" id="1144278"/>
    <lineage>
        <taxon>Bacteria</taxon>
        <taxon>Pseudomonadati</taxon>
        <taxon>Pseudomonadota</taxon>
        <taxon>Gammaproteobacteria</taxon>
        <taxon>Alteromonadales</taxon>
        <taxon>Colwelliaceae</taxon>
        <taxon>Thalassotalea</taxon>
    </lineage>
</organism>
<dbReference type="RefSeq" id="WP_284207104.1">
    <property type="nucleotide sequence ID" value="NZ_BSSU01000005.1"/>
</dbReference>
<feature type="signal peptide" evidence="1">
    <location>
        <begin position="1"/>
        <end position="24"/>
    </location>
</feature>
<comment type="caution">
    <text evidence="2">The sequence shown here is derived from an EMBL/GenBank/DDBJ whole genome shotgun (WGS) entry which is preliminary data.</text>
</comment>
<evidence type="ECO:0000313" key="2">
    <source>
        <dbReference type="EMBL" id="GLX81767.1"/>
    </source>
</evidence>
<evidence type="ECO:0000313" key="3">
    <source>
        <dbReference type="Proteomes" id="UP001157133"/>
    </source>
</evidence>
<proteinExistence type="predicted"/>
<protein>
    <recommendedName>
        <fullName evidence="4">DUF5723 domain-containing protein</fullName>
    </recommendedName>
</protein>
<dbReference type="EMBL" id="BSSU01000005">
    <property type="protein sequence ID" value="GLX81767.1"/>
    <property type="molecule type" value="Genomic_DNA"/>
</dbReference>
<reference evidence="2 3" key="1">
    <citation type="submission" date="2023-03" db="EMBL/GenBank/DDBJ databases">
        <title>Draft genome sequence of Thalassotalea eurytherma JCM 18482T.</title>
        <authorList>
            <person name="Sawabe T."/>
        </authorList>
    </citation>
    <scope>NUCLEOTIDE SEQUENCE [LARGE SCALE GENOMIC DNA]</scope>
    <source>
        <strain evidence="2 3">JCM 18482</strain>
    </source>
</reference>
<dbReference type="Pfam" id="PF13729">
    <property type="entry name" value="TraF_2"/>
    <property type="match status" value="1"/>
</dbReference>
<feature type="chain" id="PRO_5045591891" description="DUF5723 domain-containing protein" evidence="1">
    <location>
        <begin position="25"/>
        <end position="480"/>
    </location>
</feature>
<keyword evidence="1" id="KW-0732">Signal</keyword>
<gene>
    <name evidence="2" type="ORF">theurythT_12190</name>
</gene>
<accession>A0ABQ6H4L5</accession>